<evidence type="ECO:0000256" key="2">
    <source>
        <dbReference type="ARBA" id="ARBA00005417"/>
    </source>
</evidence>
<dbReference type="InterPro" id="IPR003593">
    <property type="entry name" value="AAA+_ATPase"/>
</dbReference>
<feature type="domain" description="ABC transporter" evidence="6">
    <location>
        <begin position="6"/>
        <end position="227"/>
    </location>
</feature>
<comment type="function">
    <text evidence="1">Part of the ABC transporter FtsEX involved in cellular division. Important for assembly or stability of the septal ring.</text>
</comment>
<name>A0A327R9L2_9FLAO</name>
<evidence type="ECO:0000313" key="7">
    <source>
        <dbReference type="EMBL" id="RAJ13401.1"/>
    </source>
</evidence>
<dbReference type="Pfam" id="PF00005">
    <property type="entry name" value="ABC_tran"/>
    <property type="match status" value="1"/>
</dbReference>
<dbReference type="SUPFAM" id="SSF52540">
    <property type="entry name" value="P-loop containing nucleoside triphosphate hydrolases"/>
    <property type="match status" value="1"/>
</dbReference>
<accession>A0A327R9L2</accession>
<keyword evidence="7" id="KW-0131">Cell cycle</keyword>
<organism evidence="7 8">
    <name type="scientific">Olleya aquimaris</name>
    <dbReference type="NCBI Taxonomy" id="639310"/>
    <lineage>
        <taxon>Bacteria</taxon>
        <taxon>Pseudomonadati</taxon>
        <taxon>Bacteroidota</taxon>
        <taxon>Flavobacteriia</taxon>
        <taxon>Flavobacteriales</taxon>
        <taxon>Flavobacteriaceae</taxon>
    </lineage>
</organism>
<comment type="caution">
    <text evidence="7">The sequence shown here is derived from an EMBL/GenBank/DDBJ whole genome shotgun (WGS) entry which is preliminary data.</text>
</comment>
<dbReference type="InterPro" id="IPR015854">
    <property type="entry name" value="ABC_transpr_LolD-like"/>
</dbReference>
<dbReference type="PROSITE" id="PS50893">
    <property type="entry name" value="ABC_TRANSPORTER_2"/>
    <property type="match status" value="1"/>
</dbReference>
<keyword evidence="4" id="KW-0547">Nucleotide-binding</keyword>
<dbReference type="InterPro" id="IPR027417">
    <property type="entry name" value="P-loop_NTPase"/>
</dbReference>
<evidence type="ECO:0000259" key="6">
    <source>
        <dbReference type="PROSITE" id="PS50893"/>
    </source>
</evidence>
<dbReference type="AlphaFoldDB" id="A0A327R9L2"/>
<gene>
    <name evidence="7" type="ORF">LY08_01918</name>
</gene>
<dbReference type="GO" id="GO:0022857">
    <property type="term" value="F:transmembrane transporter activity"/>
    <property type="evidence" value="ECO:0007669"/>
    <property type="project" value="TreeGrafter"/>
</dbReference>
<dbReference type="GO" id="GO:0005524">
    <property type="term" value="F:ATP binding"/>
    <property type="evidence" value="ECO:0007669"/>
    <property type="project" value="UniProtKB-KW"/>
</dbReference>
<dbReference type="GO" id="GO:0005886">
    <property type="term" value="C:plasma membrane"/>
    <property type="evidence" value="ECO:0007669"/>
    <property type="project" value="TreeGrafter"/>
</dbReference>
<evidence type="ECO:0000256" key="3">
    <source>
        <dbReference type="ARBA" id="ARBA00020019"/>
    </source>
</evidence>
<dbReference type="SMART" id="SM00382">
    <property type="entry name" value="AAA"/>
    <property type="match status" value="1"/>
</dbReference>
<dbReference type="InterPro" id="IPR017871">
    <property type="entry name" value="ABC_transporter-like_CS"/>
</dbReference>
<proteinExistence type="inferred from homology"/>
<dbReference type="EMBL" id="QLLO01000006">
    <property type="protein sequence ID" value="RAJ13401.1"/>
    <property type="molecule type" value="Genomic_DNA"/>
</dbReference>
<keyword evidence="5 7" id="KW-0067">ATP-binding</keyword>
<evidence type="ECO:0000256" key="1">
    <source>
        <dbReference type="ARBA" id="ARBA00002579"/>
    </source>
</evidence>
<reference evidence="7 8" key="1">
    <citation type="submission" date="2018-06" db="EMBL/GenBank/DDBJ databases">
        <title>Genomic Encyclopedia of Archaeal and Bacterial Type Strains, Phase II (KMG-II): from individual species to whole genera.</title>
        <authorList>
            <person name="Goeker M."/>
        </authorList>
    </citation>
    <scope>NUCLEOTIDE SEQUENCE [LARGE SCALE GENOMIC DNA]</scope>
    <source>
        <strain evidence="7 8">DSM 24464</strain>
    </source>
</reference>
<sequence>MSKTVLKLKDASIFQGNSLVLSEVNLEVNKGDFVYLIGKTGSGKSSFMKTLYGDLKLTKGEGHIVDFDLPTLKEKDIPFLRRKLGIVFQDFKLLTDRTINDNLLFVLKATGWKDKAKMKDRVASVLKKVDMETKGFKFPHELSGGEQQRVAIARALLNDPELILADEPTGNLDPQTSIEVMEVLQDINKNGNTILMATHDYALLLKYPSKTLKCDDNKVFEVVQRKAN</sequence>
<dbReference type="PANTHER" id="PTHR24220:SF470">
    <property type="entry name" value="CELL DIVISION ATP-BINDING PROTEIN FTSE"/>
    <property type="match status" value="1"/>
</dbReference>
<evidence type="ECO:0000256" key="5">
    <source>
        <dbReference type="ARBA" id="ARBA00022840"/>
    </source>
</evidence>
<dbReference type="RefSeq" id="WP_111660214.1">
    <property type="nucleotide sequence ID" value="NZ_QLLO01000006.1"/>
</dbReference>
<evidence type="ECO:0000313" key="8">
    <source>
        <dbReference type="Proteomes" id="UP000248703"/>
    </source>
</evidence>
<dbReference type="InterPro" id="IPR003439">
    <property type="entry name" value="ABC_transporter-like_ATP-bd"/>
</dbReference>
<dbReference type="Proteomes" id="UP000248703">
    <property type="component" value="Unassembled WGS sequence"/>
</dbReference>
<comment type="similarity">
    <text evidence="2">Belongs to the ABC transporter superfamily.</text>
</comment>
<dbReference type="OrthoDB" id="9802264at2"/>
<keyword evidence="7" id="KW-0132">Cell division</keyword>
<dbReference type="GO" id="GO:0016887">
    <property type="term" value="F:ATP hydrolysis activity"/>
    <property type="evidence" value="ECO:0007669"/>
    <property type="project" value="InterPro"/>
</dbReference>
<evidence type="ECO:0000256" key="4">
    <source>
        <dbReference type="ARBA" id="ARBA00022741"/>
    </source>
</evidence>
<dbReference type="PROSITE" id="PS00211">
    <property type="entry name" value="ABC_TRANSPORTER_1"/>
    <property type="match status" value="1"/>
</dbReference>
<dbReference type="PANTHER" id="PTHR24220">
    <property type="entry name" value="IMPORT ATP-BINDING PROTEIN"/>
    <property type="match status" value="1"/>
</dbReference>
<keyword evidence="8" id="KW-1185">Reference proteome</keyword>
<dbReference type="FunFam" id="3.40.50.300:FF:000056">
    <property type="entry name" value="Cell division ATP-binding protein FtsE"/>
    <property type="match status" value="1"/>
</dbReference>
<dbReference type="GO" id="GO:0051301">
    <property type="term" value="P:cell division"/>
    <property type="evidence" value="ECO:0007669"/>
    <property type="project" value="UniProtKB-KW"/>
</dbReference>
<dbReference type="Gene3D" id="3.40.50.300">
    <property type="entry name" value="P-loop containing nucleotide triphosphate hydrolases"/>
    <property type="match status" value="1"/>
</dbReference>
<protein>
    <recommendedName>
        <fullName evidence="3">Cell division ATP-binding protein FtsE</fullName>
    </recommendedName>
</protein>